<name>A0A0G0XQG6_9BACT</name>
<dbReference type="GO" id="GO:0030968">
    <property type="term" value="P:endoplasmic reticulum unfolded protein response"/>
    <property type="evidence" value="ECO:0007669"/>
    <property type="project" value="TreeGrafter"/>
</dbReference>
<sequence length="143" mass="16248">MNKYFLLFVFLGALALSFLLYGNSLKGDFVYDDHFFADRAELSSPSYLLKIWMEPYLPQHIASGLYRPLTVFSFALNFITFGKSAVSFHIINILLNGAVIFLVFLLALKLFKDKTLAALSALFFAFMPIHTEAVSFIKSRDEI</sequence>
<dbReference type="Proteomes" id="UP000033859">
    <property type="component" value="Unassembled WGS sequence"/>
</dbReference>
<protein>
    <recommendedName>
        <fullName evidence="6">Glycosyltransferase RgtA/B/C/D-like domain-containing protein</fullName>
    </recommendedName>
</protein>
<comment type="caution">
    <text evidence="4">The sequence shown here is derived from an EMBL/GenBank/DDBJ whole genome shotgun (WGS) entry which is preliminary data.</text>
</comment>
<gene>
    <name evidence="4" type="ORF">UU84_C0022G0019</name>
</gene>
<evidence type="ECO:0000313" key="4">
    <source>
        <dbReference type="EMBL" id="KKS26642.1"/>
    </source>
</evidence>
<dbReference type="PANTHER" id="PTHR44227:SF3">
    <property type="entry name" value="PROTEIN O-MANNOSYL-TRANSFERASE TMTC4"/>
    <property type="match status" value="1"/>
</dbReference>
<dbReference type="InterPro" id="IPR052346">
    <property type="entry name" value="O-mannosyl-transferase_TMTC"/>
</dbReference>
<evidence type="ECO:0008006" key="6">
    <source>
        <dbReference type="Google" id="ProtNLM"/>
    </source>
</evidence>
<reference evidence="4 5" key="1">
    <citation type="journal article" date="2015" name="Nature">
        <title>rRNA introns, odd ribosomes, and small enigmatic genomes across a large radiation of phyla.</title>
        <authorList>
            <person name="Brown C.T."/>
            <person name="Hug L.A."/>
            <person name="Thomas B.C."/>
            <person name="Sharon I."/>
            <person name="Castelle C.J."/>
            <person name="Singh A."/>
            <person name="Wilkins M.J."/>
            <person name="Williams K.H."/>
            <person name="Banfield J.F."/>
        </authorList>
    </citation>
    <scope>NUCLEOTIDE SEQUENCE [LARGE SCALE GENOMIC DNA]</scope>
</reference>
<evidence type="ECO:0000313" key="5">
    <source>
        <dbReference type="Proteomes" id="UP000033859"/>
    </source>
</evidence>
<dbReference type="GO" id="GO:0000030">
    <property type="term" value="F:mannosyltransferase activity"/>
    <property type="evidence" value="ECO:0007669"/>
    <property type="project" value="TreeGrafter"/>
</dbReference>
<keyword evidence="1" id="KW-0677">Repeat</keyword>
<keyword evidence="3" id="KW-1133">Transmembrane helix</keyword>
<dbReference type="PANTHER" id="PTHR44227">
    <property type="match status" value="1"/>
</dbReference>
<evidence type="ECO:0000256" key="2">
    <source>
        <dbReference type="ARBA" id="ARBA00022803"/>
    </source>
</evidence>
<evidence type="ECO:0000256" key="3">
    <source>
        <dbReference type="SAM" id="Phobius"/>
    </source>
</evidence>
<feature type="transmembrane region" description="Helical" evidence="3">
    <location>
        <begin position="93"/>
        <end position="111"/>
    </location>
</feature>
<feature type="transmembrane region" description="Helical" evidence="3">
    <location>
        <begin position="117"/>
        <end position="137"/>
    </location>
</feature>
<keyword evidence="3" id="KW-0472">Membrane</keyword>
<organism evidence="4 5">
    <name type="scientific">Candidatus Yanofskybacteria bacterium GW2011_GWC2_41_9</name>
    <dbReference type="NCBI Taxonomy" id="1619029"/>
    <lineage>
        <taxon>Bacteria</taxon>
        <taxon>Candidatus Yanofskyibacteriota</taxon>
    </lineage>
</organism>
<dbReference type="GO" id="GO:0035269">
    <property type="term" value="P:protein O-linked glycosylation via mannose"/>
    <property type="evidence" value="ECO:0007669"/>
    <property type="project" value="TreeGrafter"/>
</dbReference>
<evidence type="ECO:0000256" key="1">
    <source>
        <dbReference type="ARBA" id="ARBA00022737"/>
    </source>
</evidence>
<proteinExistence type="predicted"/>
<accession>A0A0G0XQG6</accession>
<keyword evidence="2" id="KW-0802">TPR repeat</keyword>
<feature type="non-terminal residue" evidence="4">
    <location>
        <position position="143"/>
    </location>
</feature>
<dbReference type="EMBL" id="LCCE01000022">
    <property type="protein sequence ID" value="KKS26642.1"/>
    <property type="molecule type" value="Genomic_DNA"/>
</dbReference>
<keyword evidence="3" id="KW-0812">Transmembrane</keyword>
<dbReference type="AlphaFoldDB" id="A0A0G0XQG6"/>